<dbReference type="PANTHER" id="PTHR13557">
    <property type="entry name" value="COILED-COIL DOMAIN-CONTAINING PROTEIN 86"/>
    <property type="match status" value="1"/>
</dbReference>
<keyword evidence="8" id="KW-0539">Nucleus</keyword>
<evidence type="ECO:0000313" key="11">
    <source>
        <dbReference type="EMBL" id="KAK9834677.1"/>
    </source>
</evidence>
<keyword evidence="5" id="KW-0597">Phosphoprotein</keyword>
<dbReference type="GO" id="GO:0005730">
    <property type="term" value="C:nucleolus"/>
    <property type="evidence" value="ECO:0007669"/>
    <property type="project" value="UniProtKB-SubCell"/>
</dbReference>
<evidence type="ECO:0000256" key="3">
    <source>
        <dbReference type="ARBA" id="ARBA00016738"/>
    </source>
</evidence>
<organism evidence="11 12">
    <name type="scientific">Apatococcus lobatus</name>
    <dbReference type="NCBI Taxonomy" id="904363"/>
    <lineage>
        <taxon>Eukaryota</taxon>
        <taxon>Viridiplantae</taxon>
        <taxon>Chlorophyta</taxon>
        <taxon>core chlorophytes</taxon>
        <taxon>Trebouxiophyceae</taxon>
        <taxon>Chlorellales</taxon>
        <taxon>Chlorellaceae</taxon>
        <taxon>Apatococcus</taxon>
    </lineage>
</organism>
<dbReference type="PANTHER" id="PTHR13557:SF1">
    <property type="entry name" value="COILED-COIL DOMAIN-CONTAINING PROTEIN 86"/>
    <property type="match status" value="1"/>
</dbReference>
<evidence type="ECO:0000256" key="7">
    <source>
        <dbReference type="ARBA" id="ARBA00023054"/>
    </source>
</evidence>
<feature type="compositionally biased region" description="Basic and acidic residues" evidence="10">
    <location>
        <begin position="103"/>
        <end position="150"/>
    </location>
</feature>
<evidence type="ECO:0000256" key="10">
    <source>
        <dbReference type="SAM" id="MobiDB-lite"/>
    </source>
</evidence>
<comment type="subcellular location">
    <subcellularLocation>
        <location evidence="1">Chromosome</location>
    </subcellularLocation>
    <subcellularLocation>
        <location evidence="2">Nucleus</location>
        <location evidence="2">Nucleolus</location>
    </subcellularLocation>
</comment>
<dbReference type="InterPro" id="IPR026570">
    <property type="entry name" value="CCDC86"/>
</dbReference>
<sequence length="182" mass="20703">MAAAVEEIPVPPQVQPPEVYDFRGFTVAPRGYKMKNKRKIEDLEDQAEFESAQMTDDPPATVLPPAKRTKRSTIGVGKASGRPWKQAATRASELRSPTLSTSWEHKMREKAEQQAFRDQRRATVAARKEAIQAEKQRREAAKKRKEENQRKSTVVQKVSTSTAKRMLKSKKQRKLLRTADTT</sequence>
<name>A0AAW1RN33_9CHLO</name>
<feature type="region of interest" description="Disordered" evidence="10">
    <location>
        <begin position="46"/>
        <end position="182"/>
    </location>
</feature>
<evidence type="ECO:0000256" key="1">
    <source>
        <dbReference type="ARBA" id="ARBA00004286"/>
    </source>
</evidence>
<evidence type="ECO:0000313" key="12">
    <source>
        <dbReference type="Proteomes" id="UP001438707"/>
    </source>
</evidence>
<protein>
    <recommendedName>
        <fullName evidence="3">Coiled-coil domain-containing protein 86</fullName>
    </recommendedName>
</protein>
<keyword evidence="6" id="KW-0164">Citrullination</keyword>
<evidence type="ECO:0000256" key="9">
    <source>
        <dbReference type="ARBA" id="ARBA00093307"/>
    </source>
</evidence>
<accession>A0AAW1RN33</accession>
<evidence type="ECO:0000256" key="6">
    <source>
        <dbReference type="ARBA" id="ARBA00022934"/>
    </source>
</evidence>
<evidence type="ECO:0000256" key="8">
    <source>
        <dbReference type="ARBA" id="ARBA00023242"/>
    </source>
</evidence>
<feature type="compositionally biased region" description="Basic residues" evidence="10">
    <location>
        <begin position="165"/>
        <end position="176"/>
    </location>
</feature>
<evidence type="ECO:0000256" key="4">
    <source>
        <dbReference type="ARBA" id="ARBA00022454"/>
    </source>
</evidence>
<keyword evidence="12" id="KW-1185">Reference proteome</keyword>
<keyword evidence="4" id="KW-0158">Chromosome</keyword>
<feature type="compositionally biased region" description="Polar residues" evidence="10">
    <location>
        <begin position="152"/>
        <end position="163"/>
    </location>
</feature>
<dbReference type="GO" id="GO:0005694">
    <property type="term" value="C:chromosome"/>
    <property type="evidence" value="ECO:0007669"/>
    <property type="project" value="UniProtKB-SubCell"/>
</dbReference>
<comment type="function">
    <text evidence="9">Required for proper chromosome segregation during mitosis and error-free mitotic progression.</text>
</comment>
<keyword evidence="7" id="KW-0175">Coiled coil</keyword>
<comment type="caution">
    <text evidence="11">The sequence shown here is derived from an EMBL/GenBank/DDBJ whole genome shotgun (WGS) entry which is preliminary data.</text>
</comment>
<dbReference type="Proteomes" id="UP001438707">
    <property type="component" value="Unassembled WGS sequence"/>
</dbReference>
<gene>
    <name evidence="11" type="ORF">WJX74_007329</name>
</gene>
<reference evidence="11 12" key="1">
    <citation type="journal article" date="2024" name="Nat. Commun.">
        <title>Phylogenomics reveals the evolutionary origins of lichenization in chlorophyte algae.</title>
        <authorList>
            <person name="Puginier C."/>
            <person name="Libourel C."/>
            <person name="Otte J."/>
            <person name="Skaloud P."/>
            <person name="Haon M."/>
            <person name="Grisel S."/>
            <person name="Petersen M."/>
            <person name="Berrin J.G."/>
            <person name="Delaux P.M."/>
            <person name="Dal Grande F."/>
            <person name="Keller J."/>
        </authorList>
    </citation>
    <scope>NUCLEOTIDE SEQUENCE [LARGE SCALE GENOMIC DNA]</scope>
    <source>
        <strain evidence="11 12">SAG 2145</strain>
    </source>
</reference>
<proteinExistence type="predicted"/>
<dbReference type="AlphaFoldDB" id="A0AAW1RN33"/>
<evidence type="ECO:0000256" key="5">
    <source>
        <dbReference type="ARBA" id="ARBA00022553"/>
    </source>
</evidence>
<evidence type="ECO:0000256" key="2">
    <source>
        <dbReference type="ARBA" id="ARBA00004604"/>
    </source>
</evidence>
<dbReference type="EMBL" id="JALJOS010000009">
    <property type="protein sequence ID" value="KAK9834677.1"/>
    <property type="molecule type" value="Genomic_DNA"/>
</dbReference>